<dbReference type="Proteomes" id="UP000249819">
    <property type="component" value="Unassembled WGS sequence"/>
</dbReference>
<evidence type="ECO:0000313" key="2">
    <source>
        <dbReference type="Proteomes" id="UP000249819"/>
    </source>
</evidence>
<organism evidence="1 2">
    <name type="scientific">Chitinophaga dinghuensis</name>
    <dbReference type="NCBI Taxonomy" id="1539050"/>
    <lineage>
        <taxon>Bacteria</taxon>
        <taxon>Pseudomonadati</taxon>
        <taxon>Bacteroidota</taxon>
        <taxon>Chitinophagia</taxon>
        <taxon>Chitinophagales</taxon>
        <taxon>Chitinophagaceae</taxon>
        <taxon>Chitinophaga</taxon>
    </lineage>
</organism>
<keyword evidence="1" id="KW-0808">Transferase</keyword>
<name>A0A327VNF7_9BACT</name>
<dbReference type="RefSeq" id="WP_111594345.1">
    <property type="nucleotide sequence ID" value="NZ_QLMA01000008.1"/>
</dbReference>
<comment type="caution">
    <text evidence="1">The sequence shown here is derived from an EMBL/GenBank/DDBJ whole genome shotgun (WGS) entry which is preliminary data.</text>
</comment>
<sequence>MDDFPQISTYIINLPSRKERLTNVLEEFKGRSEFDITVVEAKQHTIGAYGLWMSICSIVEMAIDREDDVIIVCEDDHQFTEDYNKAYLFENIEAAYAQGCELLCGGISGGFNYVLPVSSNRIWVNAYWCNQFLIIYKRFFTTILYHTFDLNKKVDQTLSGLSLHKMVLFPFVSIQRYYGYSDVTAFNGENPDWAQSRFLTASRKLEELQSIYKYYHQ</sequence>
<gene>
    <name evidence="1" type="ORF">CLV59_108142</name>
</gene>
<evidence type="ECO:0000313" key="1">
    <source>
        <dbReference type="EMBL" id="RAJ76623.1"/>
    </source>
</evidence>
<proteinExistence type="predicted"/>
<dbReference type="OrthoDB" id="1417318at2"/>
<protein>
    <submittedName>
        <fullName evidence="1">Glycosyl transferase family 25</fullName>
    </submittedName>
</protein>
<accession>A0A327VNF7</accession>
<reference evidence="1 2" key="1">
    <citation type="submission" date="2018-06" db="EMBL/GenBank/DDBJ databases">
        <title>Genomic Encyclopedia of Archaeal and Bacterial Type Strains, Phase II (KMG-II): from individual species to whole genera.</title>
        <authorList>
            <person name="Goeker M."/>
        </authorList>
    </citation>
    <scope>NUCLEOTIDE SEQUENCE [LARGE SCALE GENOMIC DNA]</scope>
    <source>
        <strain evidence="1 2">DSM 29821</strain>
    </source>
</reference>
<keyword evidence="2" id="KW-1185">Reference proteome</keyword>
<dbReference type="EMBL" id="QLMA01000008">
    <property type="protein sequence ID" value="RAJ76623.1"/>
    <property type="molecule type" value="Genomic_DNA"/>
</dbReference>
<dbReference type="AlphaFoldDB" id="A0A327VNF7"/>
<dbReference type="GO" id="GO:0016740">
    <property type="term" value="F:transferase activity"/>
    <property type="evidence" value="ECO:0007669"/>
    <property type="project" value="UniProtKB-KW"/>
</dbReference>